<protein>
    <submittedName>
        <fullName evidence="1">Uncharacterized protein</fullName>
    </submittedName>
</protein>
<dbReference type="EMBL" id="PCYI01000029">
    <property type="protein sequence ID" value="PIR44460.1"/>
    <property type="molecule type" value="Genomic_DNA"/>
</dbReference>
<gene>
    <name evidence="1" type="ORF">COV10_04370</name>
</gene>
<accession>A0A2H0RDE6</accession>
<comment type="caution">
    <text evidence="1">The sequence shown here is derived from an EMBL/GenBank/DDBJ whole genome shotgun (WGS) entry which is preliminary data.</text>
</comment>
<dbReference type="Proteomes" id="UP000228767">
    <property type="component" value="Unassembled WGS sequence"/>
</dbReference>
<reference evidence="1 2" key="1">
    <citation type="submission" date="2017-09" db="EMBL/GenBank/DDBJ databases">
        <title>Depth-based differentiation of microbial function through sediment-hosted aquifers and enrichment of novel symbionts in the deep terrestrial subsurface.</title>
        <authorList>
            <person name="Probst A.J."/>
            <person name="Ladd B."/>
            <person name="Jarett J.K."/>
            <person name="Geller-Mcgrath D.E."/>
            <person name="Sieber C.M."/>
            <person name="Emerson J.B."/>
            <person name="Anantharaman K."/>
            <person name="Thomas B.C."/>
            <person name="Malmstrom R."/>
            <person name="Stieglmeier M."/>
            <person name="Klingl A."/>
            <person name="Woyke T."/>
            <person name="Ryan C.M."/>
            <person name="Banfield J.F."/>
        </authorList>
    </citation>
    <scope>NUCLEOTIDE SEQUENCE [LARGE SCALE GENOMIC DNA]</scope>
    <source>
        <strain evidence="1">CG10_big_fil_rev_8_21_14_0_10_51_16</strain>
    </source>
</reference>
<name>A0A2H0RDE6_9BACT</name>
<dbReference type="AlphaFoldDB" id="A0A2H0RDE6"/>
<evidence type="ECO:0000313" key="1">
    <source>
        <dbReference type="EMBL" id="PIR44460.1"/>
    </source>
</evidence>
<evidence type="ECO:0000313" key="2">
    <source>
        <dbReference type="Proteomes" id="UP000228767"/>
    </source>
</evidence>
<organism evidence="1 2">
    <name type="scientific">Candidatus Vogelbacteria bacterium CG10_big_fil_rev_8_21_14_0_10_51_16</name>
    <dbReference type="NCBI Taxonomy" id="1975045"/>
    <lineage>
        <taxon>Bacteria</taxon>
        <taxon>Candidatus Vogeliibacteriota</taxon>
    </lineage>
</organism>
<sequence>MPEENPFDQTASPLEERINANEAAQFRNKILELGAVDDQNQGCFQLDTTAQGEHGMLAFYVRDQTSRDAIIKLLTEGGGYKNDGDVSGGLPRDTGYFLASDDPLPDGSYMFRIFLKKEHGVRPS</sequence>
<proteinExistence type="predicted"/>